<dbReference type="PANTHER" id="PTHR44688:SF16">
    <property type="entry name" value="DNA-BINDING TRANSCRIPTIONAL ACTIVATOR DEVR_DOSR"/>
    <property type="match status" value="1"/>
</dbReference>
<dbReference type="Proteomes" id="UP000198742">
    <property type="component" value="Unassembled WGS sequence"/>
</dbReference>
<protein>
    <submittedName>
        <fullName evidence="6">Regulatory protein, luxR family</fullName>
    </submittedName>
</protein>
<proteinExistence type="predicted"/>
<dbReference type="CDD" id="cd06170">
    <property type="entry name" value="LuxR_C_like"/>
    <property type="match status" value="1"/>
</dbReference>
<feature type="transmembrane region" description="Helical" evidence="4">
    <location>
        <begin position="36"/>
        <end position="55"/>
    </location>
</feature>
<dbReference type="AlphaFoldDB" id="A0A1H4QDG9"/>
<dbReference type="STRING" id="402596.SAMN04489844_1823"/>
<organism evidence="6 7">
    <name type="scientific">Nocardioides exalbidus</name>
    <dbReference type="NCBI Taxonomy" id="402596"/>
    <lineage>
        <taxon>Bacteria</taxon>
        <taxon>Bacillati</taxon>
        <taxon>Actinomycetota</taxon>
        <taxon>Actinomycetes</taxon>
        <taxon>Propionibacteriales</taxon>
        <taxon>Nocardioidaceae</taxon>
        <taxon>Nocardioides</taxon>
    </lineage>
</organism>
<evidence type="ECO:0000313" key="7">
    <source>
        <dbReference type="Proteomes" id="UP000198742"/>
    </source>
</evidence>
<keyword evidence="7" id="KW-1185">Reference proteome</keyword>
<evidence type="ECO:0000256" key="1">
    <source>
        <dbReference type="ARBA" id="ARBA00023015"/>
    </source>
</evidence>
<evidence type="ECO:0000256" key="4">
    <source>
        <dbReference type="SAM" id="Phobius"/>
    </source>
</evidence>
<dbReference type="GO" id="GO:0003677">
    <property type="term" value="F:DNA binding"/>
    <property type="evidence" value="ECO:0007669"/>
    <property type="project" value="UniProtKB-KW"/>
</dbReference>
<keyword evidence="3" id="KW-0804">Transcription</keyword>
<dbReference type="InterPro" id="IPR016032">
    <property type="entry name" value="Sig_transdc_resp-reg_C-effctor"/>
</dbReference>
<dbReference type="EMBL" id="FNRT01000002">
    <property type="protein sequence ID" value="SEC17696.1"/>
    <property type="molecule type" value="Genomic_DNA"/>
</dbReference>
<keyword evidence="4" id="KW-0472">Membrane</keyword>
<accession>A0A1H4QDG9</accession>
<dbReference type="PANTHER" id="PTHR44688">
    <property type="entry name" value="DNA-BINDING TRANSCRIPTIONAL ACTIVATOR DEVR_DOSR"/>
    <property type="match status" value="1"/>
</dbReference>
<evidence type="ECO:0000256" key="3">
    <source>
        <dbReference type="ARBA" id="ARBA00023163"/>
    </source>
</evidence>
<gene>
    <name evidence="6" type="ORF">SAMN04489844_1823</name>
</gene>
<dbReference type="Pfam" id="PF00196">
    <property type="entry name" value="GerE"/>
    <property type="match status" value="1"/>
</dbReference>
<feature type="transmembrane region" description="Helical" evidence="4">
    <location>
        <begin position="238"/>
        <end position="265"/>
    </location>
</feature>
<feature type="transmembrane region" description="Helical" evidence="4">
    <location>
        <begin position="64"/>
        <end position="84"/>
    </location>
</feature>
<dbReference type="SMART" id="SM00421">
    <property type="entry name" value="HTH_LUXR"/>
    <property type="match status" value="1"/>
</dbReference>
<keyword evidence="2" id="KW-0238">DNA-binding</keyword>
<reference evidence="7" key="1">
    <citation type="submission" date="2016-10" db="EMBL/GenBank/DDBJ databases">
        <authorList>
            <person name="Varghese N."/>
            <person name="Submissions S."/>
        </authorList>
    </citation>
    <scope>NUCLEOTIDE SEQUENCE [LARGE SCALE GENOMIC DNA]</scope>
    <source>
        <strain evidence="7">DSM 22017</strain>
    </source>
</reference>
<dbReference type="GO" id="GO:0006355">
    <property type="term" value="P:regulation of DNA-templated transcription"/>
    <property type="evidence" value="ECO:0007669"/>
    <property type="project" value="InterPro"/>
</dbReference>
<dbReference type="InterPro" id="IPR000792">
    <property type="entry name" value="Tscrpt_reg_LuxR_C"/>
</dbReference>
<evidence type="ECO:0000259" key="5">
    <source>
        <dbReference type="PROSITE" id="PS50043"/>
    </source>
</evidence>
<name>A0A1H4QDG9_9ACTN</name>
<feature type="transmembrane region" description="Helical" evidence="4">
    <location>
        <begin position="210"/>
        <end position="232"/>
    </location>
</feature>
<feature type="transmembrane region" description="Helical" evidence="4">
    <location>
        <begin position="172"/>
        <end position="198"/>
    </location>
</feature>
<dbReference type="PRINTS" id="PR00038">
    <property type="entry name" value="HTHLUXR"/>
</dbReference>
<feature type="transmembrane region" description="Helical" evidence="4">
    <location>
        <begin position="12"/>
        <end position="30"/>
    </location>
</feature>
<dbReference type="Gene3D" id="1.10.10.10">
    <property type="entry name" value="Winged helix-like DNA-binding domain superfamily/Winged helix DNA-binding domain"/>
    <property type="match status" value="1"/>
</dbReference>
<dbReference type="SUPFAM" id="SSF46894">
    <property type="entry name" value="C-terminal effector domain of the bipartite response regulators"/>
    <property type="match status" value="1"/>
</dbReference>
<dbReference type="RefSeq" id="WP_217630298.1">
    <property type="nucleotide sequence ID" value="NZ_FNRT01000002.1"/>
</dbReference>
<feature type="transmembrane region" description="Helical" evidence="4">
    <location>
        <begin position="131"/>
        <end position="152"/>
    </location>
</feature>
<dbReference type="InterPro" id="IPR036388">
    <property type="entry name" value="WH-like_DNA-bd_sf"/>
</dbReference>
<keyword evidence="4" id="KW-0812">Transmembrane</keyword>
<sequence>MTSGPPRLPRGLVPLLVVSVVVLLVTWGLAQGVWLTNLHNGLLALAFALVGAYVLHQRRHHPEGVLLLATGVVQAVMFWGRQVGHTGDPTSVPVRWAAWLGVWPIALGIALVTLAVVAYPDGRLPSPRWRPVVAVIAVLATTCSTLSLLWPVEYDAAGVSVPHPFAGPAPDAVVAAWSALAHPSYLVLQLLWPAAIWLRWRSATGGVRRQLAWLLLAAAAAVLVLVVGLVGWRTPTPGLLAATLVPVVAGLAVVHGQHAAAYAALTWMSRRGPAADDLPTDLAHATSGAMGAPASVWLGTAERLQVVGTWPAVDADPSPVAAADLPVGSRLVALSDDRVGALVVDRDGPLSLAEVRLLDDLAAQAALVLEHLTLGELVGCRPGPVVGLTPREQEVLELMADGLSNAAICERLHLSIKTVEPAVGSVFAKLQLHQQPDTNRRVLAVLAYLRSVEGLAPARREE</sequence>
<feature type="domain" description="HTH luxR-type" evidence="5">
    <location>
        <begin position="381"/>
        <end position="451"/>
    </location>
</feature>
<keyword evidence="1" id="KW-0805">Transcription regulation</keyword>
<evidence type="ECO:0000256" key="2">
    <source>
        <dbReference type="ARBA" id="ARBA00023125"/>
    </source>
</evidence>
<dbReference type="PROSITE" id="PS50043">
    <property type="entry name" value="HTH_LUXR_2"/>
    <property type="match status" value="1"/>
</dbReference>
<evidence type="ECO:0000313" key="6">
    <source>
        <dbReference type="EMBL" id="SEC17696.1"/>
    </source>
</evidence>
<keyword evidence="4" id="KW-1133">Transmembrane helix</keyword>
<feature type="transmembrane region" description="Helical" evidence="4">
    <location>
        <begin position="96"/>
        <end position="119"/>
    </location>
</feature>